<reference evidence="1 2" key="1">
    <citation type="submission" date="2020-01" db="EMBL/GenBank/DDBJ databases">
        <title>Genomes of bacteria type strains.</title>
        <authorList>
            <person name="Chen J."/>
            <person name="Zhu S."/>
            <person name="Chen J."/>
        </authorList>
    </citation>
    <scope>NUCLEOTIDE SEQUENCE [LARGE SCALE GENOMIC DNA]</scope>
    <source>
        <strain evidence="1 2">KCTC 52919</strain>
    </source>
</reference>
<evidence type="ECO:0000313" key="1">
    <source>
        <dbReference type="EMBL" id="NDV87012.1"/>
    </source>
</evidence>
<dbReference type="RefSeq" id="WP_163043749.1">
    <property type="nucleotide sequence ID" value="NZ_JAAAMJ010000005.1"/>
</dbReference>
<proteinExistence type="predicted"/>
<dbReference type="EMBL" id="JAAAMJ010000005">
    <property type="protein sequence ID" value="NDV87012.1"/>
    <property type="molecule type" value="Genomic_DNA"/>
</dbReference>
<sequence>MAAVTRVFTPRRAARMLERDEKLLWDLADRFEPEDGVLWIYEIDNDDGIMAFTDFGLENFKEIIADQIDRKD</sequence>
<organism evidence="1 2">
    <name type="scientific">Aurantimonas aggregata</name>
    <dbReference type="NCBI Taxonomy" id="2047720"/>
    <lineage>
        <taxon>Bacteria</taxon>
        <taxon>Pseudomonadati</taxon>
        <taxon>Pseudomonadota</taxon>
        <taxon>Alphaproteobacteria</taxon>
        <taxon>Hyphomicrobiales</taxon>
        <taxon>Aurantimonadaceae</taxon>
        <taxon>Aurantimonas</taxon>
    </lineage>
</organism>
<dbReference type="Proteomes" id="UP000476332">
    <property type="component" value="Unassembled WGS sequence"/>
</dbReference>
<accession>A0A6L9MHK1</accession>
<comment type="caution">
    <text evidence="1">The sequence shown here is derived from an EMBL/GenBank/DDBJ whole genome shotgun (WGS) entry which is preliminary data.</text>
</comment>
<gene>
    <name evidence="1" type="ORF">GTW51_09890</name>
</gene>
<name>A0A6L9MHK1_9HYPH</name>
<evidence type="ECO:0000313" key="2">
    <source>
        <dbReference type="Proteomes" id="UP000476332"/>
    </source>
</evidence>
<keyword evidence="2" id="KW-1185">Reference proteome</keyword>
<protein>
    <submittedName>
        <fullName evidence="1">Uncharacterized protein</fullName>
    </submittedName>
</protein>
<dbReference type="AlphaFoldDB" id="A0A6L9MHK1"/>